<evidence type="ECO:0000313" key="9">
    <source>
        <dbReference type="EMBL" id="BDB54061.1"/>
    </source>
</evidence>
<keyword evidence="3 6" id="KW-0732">Signal</keyword>
<reference evidence="9 10" key="1">
    <citation type="journal article" date="2022" name="Int. J. Syst. Evol. Microbiol.">
        <title>Flavobacterium ammonificans sp. nov. and Flavobacterium ammoniigenes sp. nov., ammonifying bacteria isolated from surface river water.</title>
        <authorList>
            <person name="Watanabe K."/>
            <person name="Kitamura T."/>
            <person name="Ogata Y."/>
            <person name="Shindo C."/>
            <person name="Suda W."/>
        </authorList>
    </citation>
    <scope>NUCLEOTIDE SEQUENCE [LARGE SCALE GENOMIC DNA]</scope>
    <source>
        <strain evidence="9 10">GENT5</strain>
    </source>
</reference>
<name>A0ABM7V3G8_9FLAO</name>
<dbReference type="SUPFAM" id="SSF48452">
    <property type="entry name" value="TPR-like"/>
    <property type="match status" value="1"/>
</dbReference>
<evidence type="ECO:0000256" key="5">
    <source>
        <dbReference type="ARBA" id="ARBA00023237"/>
    </source>
</evidence>
<evidence type="ECO:0000256" key="2">
    <source>
        <dbReference type="ARBA" id="ARBA00006275"/>
    </source>
</evidence>
<proteinExistence type="inferred from homology"/>
<organism evidence="9 10">
    <name type="scientific">Flavobacterium ammoniigenes</name>
    <dbReference type="NCBI Taxonomy" id="1751095"/>
    <lineage>
        <taxon>Bacteria</taxon>
        <taxon>Pseudomonadati</taxon>
        <taxon>Bacteroidota</taxon>
        <taxon>Flavobacteriia</taxon>
        <taxon>Flavobacteriales</taxon>
        <taxon>Flavobacteriaceae</taxon>
        <taxon>Flavobacterium</taxon>
    </lineage>
</organism>
<evidence type="ECO:0000259" key="8">
    <source>
        <dbReference type="Pfam" id="PF14322"/>
    </source>
</evidence>
<feature type="signal peptide" evidence="6">
    <location>
        <begin position="1"/>
        <end position="22"/>
    </location>
</feature>
<comment type="subcellular location">
    <subcellularLocation>
        <location evidence="1">Cell outer membrane</location>
    </subcellularLocation>
</comment>
<dbReference type="RefSeq" id="WP_229317817.1">
    <property type="nucleotide sequence ID" value="NZ_AP025184.1"/>
</dbReference>
<dbReference type="Proteomes" id="UP001319867">
    <property type="component" value="Chromosome"/>
</dbReference>
<evidence type="ECO:0000313" key="10">
    <source>
        <dbReference type="Proteomes" id="UP001319867"/>
    </source>
</evidence>
<feature type="chain" id="PRO_5046804821" evidence="6">
    <location>
        <begin position="23"/>
        <end position="547"/>
    </location>
</feature>
<evidence type="ECO:0000259" key="7">
    <source>
        <dbReference type="Pfam" id="PF07980"/>
    </source>
</evidence>
<feature type="domain" description="SusD-like N-terminal" evidence="8">
    <location>
        <begin position="94"/>
        <end position="210"/>
    </location>
</feature>
<evidence type="ECO:0000256" key="6">
    <source>
        <dbReference type="SAM" id="SignalP"/>
    </source>
</evidence>
<keyword evidence="5" id="KW-0998">Cell outer membrane</keyword>
<evidence type="ECO:0000256" key="1">
    <source>
        <dbReference type="ARBA" id="ARBA00004442"/>
    </source>
</evidence>
<dbReference type="Pfam" id="PF14322">
    <property type="entry name" value="SusD-like_3"/>
    <property type="match status" value="1"/>
</dbReference>
<dbReference type="Gene3D" id="1.25.40.390">
    <property type="match status" value="1"/>
</dbReference>
<accession>A0ABM7V3G8</accession>
<dbReference type="InterPro" id="IPR012944">
    <property type="entry name" value="SusD_RagB_dom"/>
</dbReference>
<evidence type="ECO:0000256" key="3">
    <source>
        <dbReference type="ARBA" id="ARBA00022729"/>
    </source>
</evidence>
<keyword evidence="4" id="KW-0472">Membrane</keyword>
<comment type="similarity">
    <text evidence="2">Belongs to the SusD family.</text>
</comment>
<feature type="domain" description="RagB/SusD" evidence="7">
    <location>
        <begin position="255"/>
        <end position="547"/>
    </location>
</feature>
<sequence length="547" mass="60279">MKKIISLLTVAIITLNSCSSFIEEENLSTVDADAVYKTAAGFESLVNANYSQLREIYGSEPWLFVAGTDLYAEGKNLEPIAISQYKLLSPSSPNVGYLYTEGFKAIQKANTGLYYSDLTATSSTLNARKGELKFLRANAYFLLVQTYGGVPIIKDYNPNPVLSFDRNSAEEVYNFIETELVSALALLPTGSYTGRVNKRAALDLLAKVYLTRGYESFAKSTDFANAASYADQAIAGQALVASNNTWMPDKDMNAETIFSVQFDPSSVTADPQKSGNAQGSYFSAYLGGAEVAGKAPYKAGTLLPTQFAISLYDQGDTRWENTFMNEIYEVYYDYYDATKKPTAKVRSFFAPKWFTAADKTAYEANLTATGRKATSYKYFAYGTYAANATIADYSGIPIRKFDDPKAPFATSSSSPRVSTRDFIVSRLSDTYLIAAEAYFKLNDQTTALARLNAVRTRSSATPATALTIDYILDERARELMGEYSRWFDLKRTGKLVERASLHHYRINANGGASSFIGTGGALKILRPIPQDVIDLNQNKNFPQNPGY</sequence>
<dbReference type="EMBL" id="AP025184">
    <property type="protein sequence ID" value="BDB54061.1"/>
    <property type="molecule type" value="Genomic_DNA"/>
</dbReference>
<dbReference type="InterPro" id="IPR033985">
    <property type="entry name" value="SusD-like_N"/>
</dbReference>
<reference evidence="9 10" key="2">
    <citation type="journal article" date="2022" name="Microorganisms">
        <title>Complete Genome Sequences of Two Flavobacterium ammonificans Strains and a Flavobacterium ammoniigenes Strain of Ammonifying Bacterioplankton Isolated from Surface River Water.</title>
        <authorList>
            <person name="Suda W."/>
            <person name="Ogata Y."/>
            <person name="Shindo C."/>
            <person name="Watanabe K."/>
        </authorList>
    </citation>
    <scope>NUCLEOTIDE SEQUENCE [LARGE SCALE GENOMIC DNA]</scope>
    <source>
        <strain evidence="9 10">GENT5</strain>
    </source>
</reference>
<evidence type="ECO:0000256" key="4">
    <source>
        <dbReference type="ARBA" id="ARBA00023136"/>
    </source>
</evidence>
<dbReference type="Pfam" id="PF07980">
    <property type="entry name" value="SusD_RagB"/>
    <property type="match status" value="1"/>
</dbReference>
<protein>
    <submittedName>
        <fullName evidence="9">Membrane protein</fullName>
    </submittedName>
</protein>
<gene>
    <name evidence="9" type="ORF">GENT5_03660</name>
</gene>
<dbReference type="InterPro" id="IPR011990">
    <property type="entry name" value="TPR-like_helical_dom_sf"/>
</dbReference>
<keyword evidence="10" id="KW-1185">Reference proteome</keyword>